<dbReference type="SUPFAM" id="SSF48452">
    <property type="entry name" value="TPR-like"/>
    <property type="match status" value="2"/>
</dbReference>
<feature type="chain" id="PRO_5046714574" evidence="2">
    <location>
        <begin position="37"/>
        <end position="590"/>
    </location>
</feature>
<dbReference type="PROSITE" id="PS51257">
    <property type="entry name" value="PROKAR_LIPOPROTEIN"/>
    <property type="match status" value="1"/>
</dbReference>
<feature type="signal peptide" evidence="2">
    <location>
        <begin position="1"/>
        <end position="36"/>
    </location>
</feature>
<keyword evidence="2" id="KW-0732">Signal</keyword>
<accession>A0ABW2IJC8</accession>
<gene>
    <name evidence="3" type="ORF">ACFQS8_05320</name>
</gene>
<dbReference type="PANTHER" id="PTHR12558:SF13">
    <property type="entry name" value="CELL DIVISION CYCLE PROTEIN 27 HOMOLOG"/>
    <property type="match status" value="1"/>
</dbReference>
<sequence>MNNPLKTFPSRRSVARRPAVNSWLGMLALGSACLGAASCVSVEDRENYYYNATKPESADEYGDYLSARYAGWVRDGRSAAEYYSQALSRTPEDSSLLERAIIYALVAGDVDLALKLAIEAPSKVKKDGMAATLVAVDQFSRQQYKKTASFDDDENVGVMQNIIARSLREWSQIGLKKNEIIRPVVHSDRETRLFRGVQLYSDGLLQLANGQDEDAMESFEQAWQLGGRYPVGVDAYIRLNAEKGQKEAAADLVSQFFEQIGDNPLIDQVDRELRAGKAIVAPRLSPNAGAAASILGYAVAIAAKQGGDYANLYYSIVLMLDSEQDAARLLLADSMRSAQRPKDAITQLQKINENSVYYGAARAREAWVSYDLEDVEGAIALAHTALASKPGRSLKMQIGDLYRTLNMYQEAENLFDTVVKEDLTDGFIDWRVLFARATMRDKLNQWHEAESDLLAALNYAPERPEILNYLGYSWIDRGKNIDEAFGMIQRAMELKPNEGYIRDSLGWAYYRLNSYDKAVQLLEEAAELDPSDPVINDHLGDAYWRTGRVEQAKFQWSRVVEYSDDIELTQSAKKKLKVGLDAPKPVLFKP</sequence>
<proteinExistence type="predicted"/>
<dbReference type="InterPro" id="IPR019734">
    <property type="entry name" value="TPR_rpt"/>
</dbReference>
<keyword evidence="4" id="KW-1185">Reference proteome</keyword>
<dbReference type="RefSeq" id="WP_382166226.1">
    <property type="nucleotide sequence ID" value="NZ_JBHTBR010000002.1"/>
</dbReference>
<dbReference type="Gene3D" id="1.25.40.10">
    <property type="entry name" value="Tetratricopeptide repeat domain"/>
    <property type="match status" value="2"/>
</dbReference>
<evidence type="ECO:0000256" key="2">
    <source>
        <dbReference type="SAM" id="SignalP"/>
    </source>
</evidence>
<dbReference type="SMART" id="SM00028">
    <property type="entry name" value="TPR"/>
    <property type="match status" value="6"/>
</dbReference>
<reference evidence="4" key="1">
    <citation type="journal article" date="2019" name="Int. J. Syst. Evol. Microbiol.">
        <title>The Global Catalogue of Microorganisms (GCM) 10K type strain sequencing project: providing services to taxonomists for standard genome sequencing and annotation.</title>
        <authorList>
            <consortium name="The Broad Institute Genomics Platform"/>
            <consortium name="The Broad Institute Genome Sequencing Center for Infectious Disease"/>
            <person name="Wu L."/>
            <person name="Ma J."/>
        </authorList>
    </citation>
    <scope>NUCLEOTIDE SEQUENCE [LARGE SCALE GENOMIC DNA]</scope>
    <source>
        <strain evidence="4">CCUG 51308</strain>
    </source>
</reference>
<dbReference type="EMBL" id="JBHTBR010000002">
    <property type="protein sequence ID" value="MFC7291026.1"/>
    <property type="molecule type" value="Genomic_DNA"/>
</dbReference>
<evidence type="ECO:0000313" key="4">
    <source>
        <dbReference type="Proteomes" id="UP001596492"/>
    </source>
</evidence>
<dbReference type="PANTHER" id="PTHR12558">
    <property type="entry name" value="CELL DIVISION CYCLE 16,23,27"/>
    <property type="match status" value="1"/>
</dbReference>
<organism evidence="3 4">
    <name type="scientific">Hirschia litorea</name>
    <dbReference type="NCBI Taxonomy" id="1199156"/>
    <lineage>
        <taxon>Bacteria</taxon>
        <taxon>Pseudomonadati</taxon>
        <taxon>Pseudomonadota</taxon>
        <taxon>Alphaproteobacteria</taxon>
        <taxon>Hyphomonadales</taxon>
        <taxon>Hyphomonadaceae</taxon>
        <taxon>Hirschia</taxon>
    </lineage>
</organism>
<evidence type="ECO:0000313" key="3">
    <source>
        <dbReference type="EMBL" id="MFC7291026.1"/>
    </source>
</evidence>
<comment type="caution">
    <text evidence="3">The sequence shown here is derived from an EMBL/GenBank/DDBJ whole genome shotgun (WGS) entry which is preliminary data.</text>
</comment>
<feature type="repeat" description="TPR" evidence="1">
    <location>
        <begin position="499"/>
        <end position="532"/>
    </location>
</feature>
<dbReference type="Pfam" id="PF13414">
    <property type="entry name" value="TPR_11"/>
    <property type="match status" value="1"/>
</dbReference>
<dbReference type="PROSITE" id="PS50005">
    <property type="entry name" value="TPR"/>
    <property type="match status" value="1"/>
</dbReference>
<dbReference type="Proteomes" id="UP001596492">
    <property type="component" value="Unassembled WGS sequence"/>
</dbReference>
<keyword evidence="1" id="KW-0802">TPR repeat</keyword>
<name>A0ABW2IJC8_9PROT</name>
<protein>
    <submittedName>
        <fullName evidence="3">Tetratricopeptide repeat protein</fullName>
    </submittedName>
</protein>
<evidence type="ECO:0000256" key="1">
    <source>
        <dbReference type="PROSITE-ProRule" id="PRU00339"/>
    </source>
</evidence>
<dbReference type="InterPro" id="IPR011990">
    <property type="entry name" value="TPR-like_helical_dom_sf"/>
</dbReference>